<accession>S7ZH76</accession>
<dbReference type="HOGENOM" id="CLU_2278410_0_0_1"/>
<sequence length="102" mass="11695">MYRFHDEPDPLVDEDRRKRILESGVDEDVSVVAKTGTNQFHYAPPPPPLLCLSSVRSVMSSHQRSLLGLCGTLIMLNRLRKESCKIRPRVDEHRERKNVAVT</sequence>
<keyword evidence="2" id="KW-1185">Reference proteome</keyword>
<name>S7ZH76_PENO1</name>
<reference evidence="1 2" key="1">
    <citation type="journal article" date="2013" name="PLoS ONE">
        <title>Genomic and secretomic analyses reveal unique features of the lignocellulolytic enzyme system of Penicillium decumbens.</title>
        <authorList>
            <person name="Liu G."/>
            <person name="Zhang L."/>
            <person name="Wei X."/>
            <person name="Zou G."/>
            <person name="Qin Y."/>
            <person name="Ma L."/>
            <person name="Li J."/>
            <person name="Zheng H."/>
            <person name="Wang S."/>
            <person name="Wang C."/>
            <person name="Xun L."/>
            <person name="Zhao G.-P."/>
            <person name="Zhou Z."/>
            <person name="Qu Y."/>
        </authorList>
    </citation>
    <scope>NUCLEOTIDE SEQUENCE [LARGE SCALE GENOMIC DNA]</scope>
    <source>
        <strain evidence="2">114-2 / CGMCC 5302</strain>
    </source>
</reference>
<proteinExistence type="predicted"/>
<dbReference type="Proteomes" id="UP000019376">
    <property type="component" value="Unassembled WGS sequence"/>
</dbReference>
<evidence type="ECO:0000313" key="1">
    <source>
        <dbReference type="EMBL" id="EPS30030.1"/>
    </source>
</evidence>
<organism evidence="1 2">
    <name type="scientific">Penicillium oxalicum (strain 114-2 / CGMCC 5302)</name>
    <name type="common">Penicillium decumbens</name>
    <dbReference type="NCBI Taxonomy" id="933388"/>
    <lineage>
        <taxon>Eukaryota</taxon>
        <taxon>Fungi</taxon>
        <taxon>Dikarya</taxon>
        <taxon>Ascomycota</taxon>
        <taxon>Pezizomycotina</taxon>
        <taxon>Eurotiomycetes</taxon>
        <taxon>Eurotiomycetidae</taxon>
        <taxon>Eurotiales</taxon>
        <taxon>Aspergillaceae</taxon>
        <taxon>Penicillium</taxon>
    </lineage>
</organism>
<evidence type="ECO:0000313" key="2">
    <source>
        <dbReference type="Proteomes" id="UP000019376"/>
    </source>
</evidence>
<gene>
    <name evidence="1" type="ORF">PDE_04980</name>
</gene>
<dbReference type="AlphaFoldDB" id="S7ZH76"/>
<dbReference type="EMBL" id="KB644412">
    <property type="protein sequence ID" value="EPS30030.1"/>
    <property type="molecule type" value="Genomic_DNA"/>
</dbReference>
<protein>
    <submittedName>
        <fullName evidence="1">Uncharacterized protein</fullName>
    </submittedName>
</protein>